<dbReference type="Pfam" id="PF02518">
    <property type="entry name" value="HATPase_c"/>
    <property type="match status" value="1"/>
</dbReference>
<dbReference type="CDD" id="cd00082">
    <property type="entry name" value="HisKA"/>
    <property type="match status" value="1"/>
</dbReference>
<keyword evidence="22" id="KW-0175">Coiled coil</keyword>
<evidence type="ECO:0000259" key="24">
    <source>
        <dbReference type="PROSITE" id="PS50109"/>
    </source>
</evidence>
<dbReference type="SUPFAM" id="SSF47226">
    <property type="entry name" value="Histidine-containing phosphotransfer domain, HPT domain"/>
    <property type="match status" value="1"/>
</dbReference>
<dbReference type="SUPFAM" id="SSF55785">
    <property type="entry name" value="PYP-like sensor domain (PAS domain)"/>
    <property type="match status" value="1"/>
</dbReference>
<name>A0A6B3SLV3_9BURK</name>
<dbReference type="Proteomes" id="UP000482155">
    <property type="component" value="Unassembled WGS sequence"/>
</dbReference>
<organism evidence="29 30">
    <name type="scientific">Noviherbaspirillum galbum</name>
    <dbReference type="NCBI Taxonomy" id="2709383"/>
    <lineage>
        <taxon>Bacteria</taxon>
        <taxon>Pseudomonadati</taxon>
        <taxon>Pseudomonadota</taxon>
        <taxon>Betaproteobacteria</taxon>
        <taxon>Burkholderiales</taxon>
        <taxon>Oxalobacteraceae</taxon>
        <taxon>Noviherbaspirillum</taxon>
    </lineage>
</organism>
<evidence type="ECO:0000313" key="30">
    <source>
        <dbReference type="Proteomes" id="UP000482155"/>
    </source>
</evidence>
<dbReference type="InterPro" id="IPR036890">
    <property type="entry name" value="HATPase_C_sf"/>
</dbReference>
<feature type="modified residue" description="4-aspartylphosphate" evidence="21">
    <location>
        <position position="767"/>
    </location>
</feature>
<feature type="domain" description="PAC" evidence="26">
    <location>
        <begin position="403"/>
        <end position="455"/>
    </location>
</feature>
<feature type="transmembrane region" description="Helical" evidence="23">
    <location>
        <begin position="244"/>
        <end position="267"/>
    </location>
</feature>
<evidence type="ECO:0000256" key="18">
    <source>
        <dbReference type="ARBA" id="ARBA00068150"/>
    </source>
</evidence>
<evidence type="ECO:0000256" key="9">
    <source>
        <dbReference type="ARBA" id="ARBA00022741"/>
    </source>
</evidence>
<dbReference type="Gene3D" id="3.30.565.10">
    <property type="entry name" value="Histidine kinase-like ATPase, C-terminal domain"/>
    <property type="match status" value="1"/>
</dbReference>
<dbReference type="PANTHER" id="PTHR45339">
    <property type="entry name" value="HYBRID SIGNAL TRANSDUCTION HISTIDINE KINASE J"/>
    <property type="match status" value="1"/>
</dbReference>
<dbReference type="CDD" id="cd16922">
    <property type="entry name" value="HATPase_EvgS-ArcB-TorS-like"/>
    <property type="match status" value="1"/>
</dbReference>
<feature type="transmembrane region" description="Helical" evidence="23">
    <location>
        <begin position="15"/>
        <end position="38"/>
    </location>
</feature>
<dbReference type="CDD" id="cd17546">
    <property type="entry name" value="REC_hyHK_CKI1_RcsC-like"/>
    <property type="match status" value="1"/>
</dbReference>
<evidence type="ECO:0000259" key="26">
    <source>
        <dbReference type="PROSITE" id="PS50113"/>
    </source>
</evidence>
<evidence type="ECO:0000259" key="25">
    <source>
        <dbReference type="PROSITE" id="PS50110"/>
    </source>
</evidence>
<keyword evidence="12 23" id="KW-1133">Transmembrane helix</keyword>
<dbReference type="GO" id="GO:0005524">
    <property type="term" value="F:ATP binding"/>
    <property type="evidence" value="ECO:0007669"/>
    <property type="project" value="UniProtKB-KW"/>
</dbReference>
<protein>
    <recommendedName>
        <fullName evidence="18">Sensory/regulatory protein RpfC</fullName>
        <ecNumber evidence="3">2.7.13.3</ecNumber>
    </recommendedName>
    <alternativeName>
        <fullName evidence="19">Virulence sensor protein BvgS</fullName>
    </alternativeName>
</protein>
<dbReference type="Pfam" id="PF01627">
    <property type="entry name" value="Hpt"/>
    <property type="match status" value="1"/>
</dbReference>
<dbReference type="PROSITE" id="PS50110">
    <property type="entry name" value="RESPONSE_REGULATORY"/>
    <property type="match status" value="1"/>
</dbReference>
<evidence type="ECO:0000256" key="5">
    <source>
        <dbReference type="ARBA" id="ARBA00022553"/>
    </source>
</evidence>
<reference evidence="29 30" key="1">
    <citation type="submission" date="2020-02" db="EMBL/GenBank/DDBJ databases">
        <authorList>
            <person name="Kim M.K."/>
        </authorList>
    </citation>
    <scope>NUCLEOTIDE SEQUENCE [LARGE SCALE GENOMIC DNA]</scope>
    <source>
        <strain evidence="29 30">17J57-3</strain>
    </source>
</reference>
<keyword evidence="11" id="KW-0067">ATP-binding</keyword>
<dbReference type="NCBIfam" id="TIGR00229">
    <property type="entry name" value="sensory_box"/>
    <property type="match status" value="1"/>
</dbReference>
<proteinExistence type="predicted"/>
<evidence type="ECO:0000256" key="23">
    <source>
        <dbReference type="SAM" id="Phobius"/>
    </source>
</evidence>
<dbReference type="RefSeq" id="WP_163959968.1">
    <property type="nucleotide sequence ID" value="NZ_JAAIVB010000006.1"/>
</dbReference>
<evidence type="ECO:0000256" key="10">
    <source>
        <dbReference type="ARBA" id="ARBA00022777"/>
    </source>
</evidence>
<keyword evidence="6" id="KW-0808">Transferase</keyword>
<dbReference type="SUPFAM" id="SSF47384">
    <property type="entry name" value="Homodimeric domain of signal transducing histidine kinase"/>
    <property type="match status" value="1"/>
</dbReference>
<comment type="caution">
    <text evidence="29">The sequence shown here is derived from an EMBL/GenBank/DDBJ whole genome shotgun (WGS) entry which is preliminary data.</text>
</comment>
<keyword evidence="8" id="KW-0732">Signal</keyword>
<dbReference type="CDD" id="cd00130">
    <property type="entry name" value="PAS"/>
    <property type="match status" value="1"/>
</dbReference>
<keyword evidence="13" id="KW-0902">Two-component regulatory system</keyword>
<feature type="domain" description="Histidine kinase" evidence="24">
    <location>
        <begin position="466"/>
        <end position="688"/>
    </location>
</feature>
<evidence type="ECO:0000256" key="1">
    <source>
        <dbReference type="ARBA" id="ARBA00000085"/>
    </source>
</evidence>
<dbReference type="InterPro" id="IPR001789">
    <property type="entry name" value="Sig_transdc_resp-reg_receiver"/>
</dbReference>
<evidence type="ECO:0000256" key="19">
    <source>
        <dbReference type="ARBA" id="ARBA00070152"/>
    </source>
</evidence>
<dbReference type="InterPro" id="IPR000014">
    <property type="entry name" value="PAS"/>
</dbReference>
<feature type="modified residue" description="Phosphohistidine" evidence="20">
    <location>
        <position position="917"/>
    </location>
</feature>
<keyword evidence="30" id="KW-1185">Reference proteome</keyword>
<dbReference type="InterPro" id="IPR003594">
    <property type="entry name" value="HATPase_dom"/>
</dbReference>
<evidence type="ECO:0000256" key="16">
    <source>
        <dbReference type="ARBA" id="ARBA00058004"/>
    </source>
</evidence>
<evidence type="ECO:0000256" key="20">
    <source>
        <dbReference type="PROSITE-ProRule" id="PRU00110"/>
    </source>
</evidence>
<feature type="domain" description="HPt" evidence="28">
    <location>
        <begin position="878"/>
        <end position="971"/>
    </location>
</feature>
<evidence type="ECO:0000256" key="7">
    <source>
        <dbReference type="ARBA" id="ARBA00022692"/>
    </source>
</evidence>
<keyword evidence="9" id="KW-0547">Nucleotide-binding</keyword>
<feature type="coiled-coil region" evidence="22">
    <location>
        <begin position="309"/>
        <end position="336"/>
    </location>
</feature>
<evidence type="ECO:0000256" key="22">
    <source>
        <dbReference type="SAM" id="Coils"/>
    </source>
</evidence>
<evidence type="ECO:0000256" key="15">
    <source>
        <dbReference type="ARBA" id="ARBA00023136"/>
    </source>
</evidence>
<dbReference type="InterPro" id="IPR003661">
    <property type="entry name" value="HisK_dim/P_dom"/>
</dbReference>
<dbReference type="Gene3D" id="6.10.340.10">
    <property type="match status" value="1"/>
</dbReference>
<dbReference type="InterPro" id="IPR005467">
    <property type="entry name" value="His_kinase_dom"/>
</dbReference>
<dbReference type="Gene3D" id="1.20.120.160">
    <property type="entry name" value="HPT domain"/>
    <property type="match status" value="1"/>
</dbReference>
<dbReference type="PROSITE" id="PS50894">
    <property type="entry name" value="HPT"/>
    <property type="match status" value="1"/>
</dbReference>
<accession>A0A6B3SLV3</accession>
<feature type="domain" description="HAMP" evidence="27">
    <location>
        <begin position="271"/>
        <end position="324"/>
    </location>
</feature>
<evidence type="ECO:0000256" key="21">
    <source>
        <dbReference type="PROSITE-ProRule" id="PRU00169"/>
    </source>
</evidence>
<dbReference type="SMART" id="SM00387">
    <property type="entry name" value="HATPase_c"/>
    <property type="match status" value="1"/>
</dbReference>
<dbReference type="AlphaFoldDB" id="A0A6B3SLV3"/>
<dbReference type="InterPro" id="IPR004358">
    <property type="entry name" value="Sig_transdc_His_kin-like_C"/>
</dbReference>
<evidence type="ECO:0000256" key="3">
    <source>
        <dbReference type="ARBA" id="ARBA00012438"/>
    </source>
</evidence>
<evidence type="ECO:0000256" key="8">
    <source>
        <dbReference type="ARBA" id="ARBA00022729"/>
    </source>
</evidence>
<dbReference type="PROSITE" id="PS50113">
    <property type="entry name" value="PAC"/>
    <property type="match status" value="1"/>
</dbReference>
<dbReference type="PROSITE" id="PS50109">
    <property type="entry name" value="HIS_KIN"/>
    <property type="match status" value="1"/>
</dbReference>
<dbReference type="InterPro" id="IPR000700">
    <property type="entry name" value="PAS-assoc_C"/>
</dbReference>
<evidence type="ECO:0000259" key="27">
    <source>
        <dbReference type="PROSITE" id="PS50885"/>
    </source>
</evidence>
<evidence type="ECO:0000256" key="6">
    <source>
        <dbReference type="ARBA" id="ARBA00022679"/>
    </source>
</evidence>
<feature type="domain" description="Response regulatory" evidence="25">
    <location>
        <begin position="718"/>
        <end position="834"/>
    </location>
</feature>
<keyword evidence="14" id="KW-0843">Virulence</keyword>
<evidence type="ECO:0000256" key="17">
    <source>
        <dbReference type="ARBA" id="ARBA00064003"/>
    </source>
</evidence>
<evidence type="ECO:0000256" key="4">
    <source>
        <dbReference type="ARBA" id="ARBA00022475"/>
    </source>
</evidence>
<evidence type="ECO:0000256" key="13">
    <source>
        <dbReference type="ARBA" id="ARBA00023012"/>
    </source>
</evidence>
<dbReference type="InterPro" id="IPR001610">
    <property type="entry name" value="PAC"/>
</dbReference>
<keyword evidence="5 21" id="KW-0597">Phosphoprotein</keyword>
<dbReference type="Gene3D" id="1.10.287.130">
    <property type="match status" value="1"/>
</dbReference>
<evidence type="ECO:0000256" key="14">
    <source>
        <dbReference type="ARBA" id="ARBA00023026"/>
    </source>
</evidence>
<dbReference type="Gene3D" id="3.30.450.20">
    <property type="entry name" value="PAS domain"/>
    <property type="match status" value="1"/>
</dbReference>
<dbReference type="PANTHER" id="PTHR45339:SF1">
    <property type="entry name" value="HYBRID SIGNAL TRANSDUCTION HISTIDINE KINASE J"/>
    <property type="match status" value="1"/>
</dbReference>
<dbReference type="SMART" id="SM00388">
    <property type="entry name" value="HisKA"/>
    <property type="match status" value="1"/>
</dbReference>
<dbReference type="EC" id="2.7.13.3" evidence="3"/>
<sequence length="977" mass="107508">MKTGPLQQPSLARTFAASAAVMTAMALLVTAIMSFWIVNRERESANLVIARNQANFNADRVGQLLKILSDRVEEIAINPIMANGLIDSTGREAYLVPYLQAQQNINGAPVGILFTDFEGNEIARNGNHPFSEVELMWLRRKLEAGEDGVAIMEAPDGAVLLGAEMLRYARTHTPEGALLYKIRLSDVERSTGAQIHWVGDGQHHAAEGHPEQVIAPIPVSLPRRFNAIKLDVHVKQDYLRQEPAWFDILVFVSVAALICIGVFGVAFRLAQRLTRDLRDLEGFARTVSLEAVGARRALPGRSAEVSSLAESTNRMLDRLREQHAELQSEKEKFFQMANTISQLAWMTDAEGKVLWMNDRWHAYTGTVPSDPNTLERWHLHLDPEGAKDLLDRWQETMRLGRVDRHTARLRGADGVYRSFYTNIAPFRNSEGRITHWFGTQTDVSELERAKQEAEAAARTKSQFLANMSHEIRTPMNTVIGMAELALRLDPKGKLRDYLGKIQESGQHLLAIIDDILDFSKIEAGRLDLEEIPFDLRTAVAEVAALFRDKALEKGLRFAVDVADDVPAVVTGDALRLKQVLINLVGNAIKFTPRGHVLLRVRMADETSAGKVMVHFEVEDSGIGMDEIQAGKLFNPFQQGDSSTTRNYGGSGLGLAISKRLAEQMGGSVGVSSVLDQGSRFWFTVALGTLAGGEHARLAFPRGARPPLAVNARPLQDLVILVAEDNVFNQEVARDFLESAGARVTIAGNGMEAIDLLDAGAYDCVLMDVQMPLMDGIEAAQRIRRMPQWQSLPIIAMTANVSKEDVETCLRAGMTDFVSKPFVADNLFALIASHAGMPSVSMGTEPARRSLPSPIKPIPAGDALPAFDPDALRTLIGDDLDKIRHFANRFLTTSRNATEELHAALVDGDFAAMASLGHRQKSSARAVGANALADLYLALEVLRDNGSPEQARALIADIDAHHETLESSFQRWFDRAES</sequence>
<dbReference type="SUPFAM" id="SSF55874">
    <property type="entry name" value="ATPase domain of HSP90 chaperone/DNA topoisomerase II/histidine kinase"/>
    <property type="match status" value="1"/>
</dbReference>
<keyword evidence="7 23" id="KW-0812">Transmembrane</keyword>
<evidence type="ECO:0000259" key="28">
    <source>
        <dbReference type="PROSITE" id="PS50894"/>
    </source>
</evidence>
<dbReference type="FunFam" id="1.10.287.130:FF:000002">
    <property type="entry name" value="Two-component osmosensing histidine kinase"/>
    <property type="match status" value="1"/>
</dbReference>
<dbReference type="Gene3D" id="3.40.50.2300">
    <property type="match status" value="1"/>
</dbReference>
<comment type="catalytic activity">
    <reaction evidence="1">
        <text>ATP + protein L-histidine = ADP + protein N-phospho-L-histidine.</text>
        <dbReference type="EC" id="2.7.13.3"/>
    </reaction>
</comment>
<keyword evidence="10" id="KW-0418">Kinase</keyword>
<evidence type="ECO:0000256" key="12">
    <source>
        <dbReference type="ARBA" id="ARBA00022989"/>
    </source>
</evidence>
<dbReference type="Pfam" id="PF00512">
    <property type="entry name" value="HisKA"/>
    <property type="match status" value="1"/>
</dbReference>
<evidence type="ECO:0000313" key="29">
    <source>
        <dbReference type="EMBL" id="NEX59626.1"/>
    </source>
</evidence>
<dbReference type="PRINTS" id="PR00344">
    <property type="entry name" value="BCTRLSENSOR"/>
</dbReference>
<dbReference type="InterPro" id="IPR036097">
    <property type="entry name" value="HisK_dim/P_sf"/>
</dbReference>
<dbReference type="SMART" id="SM00086">
    <property type="entry name" value="PAC"/>
    <property type="match status" value="1"/>
</dbReference>
<dbReference type="InterPro" id="IPR036641">
    <property type="entry name" value="HPT_dom_sf"/>
</dbReference>
<dbReference type="GO" id="GO:0005886">
    <property type="term" value="C:plasma membrane"/>
    <property type="evidence" value="ECO:0007669"/>
    <property type="project" value="UniProtKB-SubCell"/>
</dbReference>
<dbReference type="FunFam" id="3.30.565.10:FF:000010">
    <property type="entry name" value="Sensor histidine kinase RcsC"/>
    <property type="match status" value="1"/>
</dbReference>
<dbReference type="SUPFAM" id="SSF52172">
    <property type="entry name" value="CheY-like"/>
    <property type="match status" value="1"/>
</dbReference>
<evidence type="ECO:0000256" key="11">
    <source>
        <dbReference type="ARBA" id="ARBA00022840"/>
    </source>
</evidence>
<dbReference type="GO" id="GO:0000155">
    <property type="term" value="F:phosphorelay sensor kinase activity"/>
    <property type="evidence" value="ECO:0007669"/>
    <property type="project" value="InterPro"/>
</dbReference>
<gene>
    <name evidence="29" type="ORF">G3574_00910</name>
</gene>
<evidence type="ECO:0000256" key="2">
    <source>
        <dbReference type="ARBA" id="ARBA00004651"/>
    </source>
</evidence>
<dbReference type="InterPro" id="IPR003660">
    <property type="entry name" value="HAMP_dom"/>
</dbReference>
<comment type="function">
    <text evidence="16">Member of the two-component regulatory system BvgS/BvgA. Phosphorylates BvgA via a four-step phosphorelay in response to environmental signals.</text>
</comment>
<comment type="subcellular location">
    <subcellularLocation>
        <location evidence="2">Cell membrane</location>
        <topology evidence="2">Multi-pass membrane protein</topology>
    </subcellularLocation>
</comment>
<dbReference type="InterPro" id="IPR011006">
    <property type="entry name" value="CheY-like_superfamily"/>
</dbReference>
<dbReference type="PROSITE" id="PS50885">
    <property type="entry name" value="HAMP"/>
    <property type="match status" value="1"/>
</dbReference>
<dbReference type="SMART" id="SM00448">
    <property type="entry name" value="REC"/>
    <property type="match status" value="1"/>
</dbReference>
<keyword evidence="4" id="KW-1003">Cell membrane</keyword>
<dbReference type="InterPro" id="IPR035965">
    <property type="entry name" value="PAS-like_dom_sf"/>
</dbReference>
<keyword evidence="15 23" id="KW-0472">Membrane</keyword>
<comment type="subunit">
    <text evidence="17">At low DSF concentrations, interacts with RpfF.</text>
</comment>
<dbReference type="InterPro" id="IPR008207">
    <property type="entry name" value="Sig_transdc_His_kin_Hpt_dom"/>
</dbReference>
<dbReference type="EMBL" id="JAAIVB010000006">
    <property type="protein sequence ID" value="NEX59626.1"/>
    <property type="molecule type" value="Genomic_DNA"/>
</dbReference>
<dbReference type="Pfam" id="PF00072">
    <property type="entry name" value="Response_reg"/>
    <property type="match status" value="1"/>
</dbReference>